<sequence length="828" mass="87380">MTTAPAPRPGGPLLLGIRHHGPGSARAVRAALDAAAPKVVLIEGPPEGDALLALAADEAMRPPVALLAHAVDDPGRAAFWPLAAFSPEWIAIRWALAHGVPARFIDLPAAHSLALAQQDEAQQDEAQQDGAREDQAGEDRAREGGAGERDAPSAPEAPHGPEGAALRVDPLAVLAEAAGYDDPERWWEDAVEHRSPGAEADPFAPFEGVAEAMGALREEYGDGGRTRDRVREAHMRLQLRAARREFKEYGDEAVAVVCGAWHVPALREKTTVTADRALIKGVPKLKADITWVPWTHRRLARHSGYGAGIDSPGWYGHLFDAPDRPVERWLTKVAGLLREEDRPVSSAHVIEAVRLAETLATVRGRPLAGLTETVDAVRAVMCEGSDVPLALIRDRLIVGDVLGEVPDTAPAVPLQRDLTRLQRSLRLTPQAMEREVDLDLRKENDAAKSALLHRLRLLGVGWGEPAAGRSGTGTFRETWRLCWEPELSVRVAEAGVWGTTVLSAATANAESRARAATTLAEVTELAERCLPAGLPDALPAVLRALADRAALDADVGRLAGALPALARSLRYGDVRSTDTGALGDVATGLVERICVGLPPACAGLDADGAAEMRRHVDHVHTAVGLLTDGRDPGPAERWEAVLRKLAERDTVPGVIRGRAARLLLDDGRLAQDRAARLMGLALSPGTPPPDAAAWIEGFVGGASGGGMLLVHDERLLGLIDTWLTAVAPGSFTDVLPLLRRTFSGYEPGVRRTLGELIRRGGDGGSGSGSGGGAARAGTAAVPGFGPGLDTARADAVMPVLALILGTDEDPGAQRPEAQDRGALVEVTA</sequence>
<dbReference type="InterPro" id="IPR050458">
    <property type="entry name" value="LolB"/>
</dbReference>
<feature type="region of interest" description="Disordered" evidence="1">
    <location>
        <begin position="118"/>
        <end position="164"/>
    </location>
</feature>
<dbReference type="Pfam" id="PF18934">
    <property type="entry name" value="DUF5682"/>
    <property type="match status" value="1"/>
</dbReference>
<dbReference type="Proteomes" id="UP000253741">
    <property type="component" value="Unassembled WGS sequence"/>
</dbReference>
<reference evidence="2 3" key="1">
    <citation type="submission" date="2018-07" db="EMBL/GenBank/DDBJ databases">
        <title>Streptomyces species from bats.</title>
        <authorList>
            <person name="Dunlap C."/>
        </authorList>
    </citation>
    <scope>NUCLEOTIDE SEQUENCE [LARGE SCALE GENOMIC DNA]</scope>
    <source>
        <strain evidence="2 3">AC230</strain>
    </source>
</reference>
<gene>
    <name evidence="2" type="ORF">DVH02_23445</name>
</gene>
<dbReference type="OrthoDB" id="9768066at2"/>
<dbReference type="AlphaFoldDB" id="A0A370B628"/>
<name>A0A370B628_9ACTN</name>
<dbReference type="PANTHER" id="PTHR30634:SF14">
    <property type="match status" value="1"/>
</dbReference>
<feature type="region of interest" description="Disordered" evidence="1">
    <location>
        <begin position="807"/>
        <end position="828"/>
    </location>
</feature>
<evidence type="ECO:0000313" key="3">
    <source>
        <dbReference type="Proteomes" id="UP000253741"/>
    </source>
</evidence>
<dbReference type="PANTHER" id="PTHR30634">
    <property type="entry name" value="OUTER MEMBRANE LOLAB LIPOPROTEIN INSERTION APPARATUS"/>
    <property type="match status" value="1"/>
</dbReference>
<dbReference type="InterPro" id="IPR043737">
    <property type="entry name" value="DUF5682"/>
</dbReference>
<organism evidence="2 3">
    <name type="scientific">Streptomyces corynorhini</name>
    <dbReference type="NCBI Taxonomy" id="2282652"/>
    <lineage>
        <taxon>Bacteria</taxon>
        <taxon>Bacillati</taxon>
        <taxon>Actinomycetota</taxon>
        <taxon>Actinomycetes</taxon>
        <taxon>Kitasatosporales</taxon>
        <taxon>Streptomycetaceae</taxon>
        <taxon>Streptomyces</taxon>
    </lineage>
</organism>
<protein>
    <submittedName>
        <fullName evidence="2">Uncharacterized protein</fullName>
    </submittedName>
</protein>
<feature type="compositionally biased region" description="Basic and acidic residues" evidence="1">
    <location>
        <begin position="130"/>
        <end position="151"/>
    </location>
</feature>
<accession>A0A370B628</accession>
<evidence type="ECO:0000313" key="2">
    <source>
        <dbReference type="EMBL" id="RDG35819.1"/>
    </source>
</evidence>
<dbReference type="EMBL" id="QQNA01000197">
    <property type="protein sequence ID" value="RDG35819.1"/>
    <property type="molecule type" value="Genomic_DNA"/>
</dbReference>
<evidence type="ECO:0000256" key="1">
    <source>
        <dbReference type="SAM" id="MobiDB-lite"/>
    </source>
</evidence>
<dbReference type="RefSeq" id="WP_114625801.1">
    <property type="nucleotide sequence ID" value="NZ_QQNA01000197.1"/>
</dbReference>
<comment type="caution">
    <text evidence="2">The sequence shown here is derived from an EMBL/GenBank/DDBJ whole genome shotgun (WGS) entry which is preliminary data.</text>
</comment>
<feature type="compositionally biased region" description="Low complexity" evidence="1">
    <location>
        <begin position="152"/>
        <end position="164"/>
    </location>
</feature>
<proteinExistence type="predicted"/>
<keyword evidence="3" id="KW-1185">Reference proteome</keyword>